<dbReference type="Gene3D" id="1.10.260.40">
    <property type="entry name" value="lambda repressor-like DNA-binding domains"/>
    <property type="match status" value="1"/>
</dbReference>
<evidence type="ECO:0000313" key="2">
    <source>
        <dbReference type="EMBL" id="GEL59930.1"/>
    </source>
</evidence>
<reference evidence="2 4" key="2">
    <citation type="submission" date="2019-07" db="EMBL/GenBank/DDBJ databases">
        <title>Whole genome shotgun sequence of Acetobacter cibinongensis NBRC 16605.</title>
        <authorList>
            <person name="Hosoyama A."/>
            <person name="Uohara A."/>
            <person name="Ohji S."/>
            <person name="Ichikawa N."/>
        </authorList>
    </citation>
    <scope>NUCLEOTIDE SEQUENCE [LARGE SCALE GENOMIC DNA]</scope>
    <source>
        <strain evidence="2 4">NBRC 16605</strain>
    </source>
</reference>
<dbReference type="EMBL" id="BJVU01000016">
    <property type="protein sequence ID" value="GEL59930.1"/>
    <property type="molecule type" value="Genomic_DNA"/>
</dbReference>
<dbReference type="EMBL" id="BAMV01000044">
    <property type="protein sequence ID" value="GAN61575.1"/>
    <property type="molecule type" value="Genomic_DNA"/>
</dbReference>
<dbReference type="InterPro" id="IPR031856">
    <property type="entry name" value="YdaS_toxin-like"/>
</dbReference>
<accession>A0A0D6N798</accession>
<proteinExistence type="predicted"/>
<evidence type="ECO:0000313" key="1">
    <source>
        <dbReference type="EMBL" id="GAN61575.1"/>
    </source>
</evidence>
<sequence length="73" mass="8242">MCDIARMKPSELRKRVGGCKKLAEGIGLRSHSAVLKWSKIPDKHIVAIEEAFGIPREELRPDLYRRPEQGMAA</sequence>
<dbReference type="GO" id="GO:0003677">
    <property type="term" value="F:DNA binding"/>
    <property type="evidence" value="ECO:0007669"/>
    <property type="project" value="InterPro"/>
</dbReference>
<dbReference type="Proteomes" id="UP000032671">
    <property type="component" value="Unassembled WGS sequence"/>
</dbReference>
<comment type="caution">
    <text evidence="1">The sequence shown here is derived from an EMBL/GenBank/DDBJ whole genome shotgun (WGS) entry which is preliminary data.</text>
</comment>
<protein>
    <submittedName>
        <fullName evidence="1">Uncharacterized protein</fullName>
    </submittedName>
</protein>
<dbReference type="Pfam" id="PF15943">
    <property type="entry name" value="YdaS_toxin"/>
    <property type="match status" value="1"/>
</dbReference>
<dbReference type="Proteomes" id="UP000321891">
    <property type="component" value="Unassembled WGS sequence"/>
</dbReference>
<accession>A0A6N3SRA4</accession>
<dbReference type="SUPFAM" id="SSF47413">
    <property type="entry name" value="lambda repressor-like DNA-binding domains"/>
    <property type="match status" value="1"/>
</dbReference>
<keyword evidence="4" id="KW-1185">Reference proteome</keyword>
<evidence type="ECO:0000313" key="4">
    <source>
        <dbReference type="Proteomes" id="UP000321891"/>
    </source>
</evidence>
<dbReference type="AlphaFoldDB" id="A0A0D6N798"/>
<organism evidence="1 3">
    <name type="scientific">Acetobacter cibinongensis</name>
    <dbReference type="NCBI Taxonomy" id="146475"/>
    <lineage>
        <taxon>Bacteria</taxon>
        <taxon>Pseudomonadati</taxon>
        <taxon>Pseudomonadota</taxon>
        <taxon>Alphaproteobacteria</taxon>
        <taxon>Acetobacterales</taxon>
        <taxon>Acetobacteraceae</taxon>
        <taxon>Acetobacter</taxon>
    </lineage>
</organism>
<evidence type="ECO:0000313" key="3">
    <source>
        <dbReference type="Proteomes" id="UP000032671"/>
    </source>
</evidence>
<name>A0A0D6N798_9PROT</name>
<reference evidence="1 3" key="1">
    <citation type="submission" date="2012-11" db="EMBL/GenBank/DDBJ databases">
        <title>Whole genome sequence of Acetobacter cibinongensis 4H-1.</title>
        <authorList>
            <person name="Azuma Y."/>
            <person name="Higashiura N."/>
            <person name="Hirakawa H."/>
            <person name="Matsushita K."/>
        </authorList>
    </citation>
    <scope>NUCLEOTIDE SEQUENCE [LARGE SCALE GENOMIC DNA]</scope>
    <source>
        <strain evidence="1 3">4H-1</strain>
    </source>
</reference>
<gene>
    <name evidence="1" type="ORF">Abci_046_008</name>
    <name evidence="2" type="ORF">ACI01nite_25320</name>
</gene>
<dbReference type="InterPro" id="IPR010982">
    <property type="entry name" value="Lambda_DNA-bd_dom_sf"/>
</dbReference>